<name>A0A379KKI1_PSEPU</name>
<organism evidence="1 2">
    <name type="scientific">Pseudomonas putida</name>
    <name type="common">Arthrobacter siderocapsulatus</name>
    <dbReference type="NCBI Taxonomy" id="303"/>
    <lineage>
        <taxon>Bacteria</taxon>
        <taxon>Pseudomonadati</taxon>
        <taxon>Pseudomonadota</taxon>
        <taxon>Gammaproteobacteria</taxon>
        <taxon>Pseudomonadales</taxon>
        <taxon>Pseudomonadaceae</taxon>
        <taxon>Pseudomonas</taxon>
    </lineage>
</organism>
<dbReference type="EMBL" id="UGUY01000001">
    <property type="protein sequence ID" value="SUD67974.1"/>
    <property type="molecule type" value="Genomic_DNA"/>
</dbReference>
<sequence length="33" mass="4096">MDEHRETPVRLDYFRLVKRLNEHLSKLGEERID</sequence>
<gene>
    <name evidence="1" type="ORF">NCTC7914_02095</name>
</gene>
<protein>
    <submittedName>
        <fullName evidence="1">Uncharacterized protein</fullName>
    </submittedName>
</protein>
<accession>A0A379KKI1</accession>
<dbReference type="Proteomes" id="UP000254602">
    <property type="component" value="Unassembled WGS sequence"/>
</dbReference>
<evidence type="ECO:0000313" key="2">
    <source>
        <dbReference type="Proteomes" id="UP000254602"/>
    </source>
</evidence>
<proteinExistence type="predicted"/>
<evidence type="ECO:0000313" key="1">
    <source>
        <dbReference type="EMBL" id="SUD67974.1"/>
    </source>
</evidence>
<reference evidence="1 2" key="1">
    <citation type="submission" date="2018-06" db="EMBL/GenBank/DDBJ databases">
        <authorList>
            <consortium name="Pathogen Informatics"/>
            <person name="Doyle S."/>
        </authorList>
    </citation>
    <scope>NUCLEOTIDE SEQUENCE [LARGE SCALE GENOMIC DNA]</scope>
    <source>
        <strain evidence="1 2">NCTC7914</strain>
    </source>
</reference>
<dbReference type="AlphaFoldDB" id="A0A379KKI1"/>